<protein>
    <submittedName>
        <fullName evidence="6">TRAP transporter substrate-binding protein</fullName>
    </submittedName>
</protein>
<name>A0A438AG29_9RHOB</name>
<gene>
    <name evidence="6" type="ORF">EKE94_13380</name>
</gene>
<dbReference type="AlphaFoldDB" id="A0A438AG29"/>
<dbReference type="GO" id="GO:0042597">
    <property type="term" value="C:periplasmic space"/>
    <property type="evidence" value="ECO:0007669"/>
    <property type="project" value="UniProtKB-SubCell"/>
</dbReference>
<keyword evidence="7" id="KW-1185">Reference proteome</keyword>
<dbReference type="OrthoDB" id="7822595at2"/>
<feature type="compositionally biased region" description="Acidic residues" evidence="4">
    <location>
        <begin position="361"/>
        <end position="376"/>
    </location>
</feature>
<feature type="chain" id="PRO_5018977852" evidence="5">
    <location>
        <begin position="24"/>
        <end position="376"/>
    </location>
</feature>
<dbReference type="PANTHER" id="PTHR33376:SF15">
    <property type="entry name" value="BLL6794 PROTEIN"/>
    <property type="match status" value="1"/>
</dbReference>
<evidence type="ECO:0000256" key="4">
    <source>
        <dbReference type="SAM" id="MobiDB-lite"/>
    </source>
</evidence>
<proteinExistence type="predicted"/>
<comment type="caution">
    <text evidence="6">The sequence shown here is derived from an EMBL/GenBank/DDBJ whole genome shotgun (WGS) entry which is preliminary data.</text>
</comment>
<dbReference type="Pfam" id="PF03480">
    <property type="entry name" value="DctP"/>
    <property type="match status" value="1"/>
</dbReference>
<keyword evidence="3" id="KW-0574">Periplasm</keyword>
<dbReference type="CDD" id="cd13665">
    <property type="entry name" value="PBP2_TRAP_Dctp3_4"/>
    <property type="match status" value="1"/>
</dbReference>
<comment type="subcellular location">
    <subcellularLocation>
        <location evidence="1">Periplasm</location>
    </subcellularLocation>
</comment>
<dbReference type="RefSeq" id="WP_127907123.1">
    <property type="nucleotide sequence ID" value="NZ_RQXX01000004.1"/>
</dbReference>
<dbReference type="GO" id="GO:0055085">
    <property type="term" value="P:transmembrane transport"/>
    <property type="evidence" value="ECO:0007669"/>
    <property type="project" value="InterPro"/>
</dbReference>
<dbReference type="Proteomes" id="UP000285908">
    <property type="component" value="Unassembled WGS sequence"/>
</dbReference>
<dbReference type="InterPro" id="IPR018389">
    <property type="entry name" value="DctP_fam"/>
</dbReference>
<feature type="region of interest" description="Disordered" evidence="4">
    <location>
        <begin position="337"/>
        <end position="376"/>
    </location>
</feature>
<evidence type="ECO:0000256" key="5">
    <source>
        <dbReference type="SAM" id="SignalP"/>
    </source>
</evidence>
<dbReference type="InterPro" id="IPR038404">
    <property type="entry name" value="TRAP_DctP_sf"/>
</dbReference>
<organism evidence="6 7">
    <name type="scientific">Mesobaculum littorinae</name>
    <dbReference type="NCBI Taxonomy" id="2486419"/>
    <lineage>
        <taxon>Bacteria</taxon>
        <taxon>Pseudomonadati</taxon>
        <taxon>Pseudomonadota</taxon>
        <taxon>Alphaproteobacteria</taxon>
        <taxon>Rhodobacterales</taxon>
        <taxon>Roseobacteraceae</taxon>
        <taxon>Mesobaculum</taxon>
    </lineage>
</organism>
<evidence type="ECO:0000313" key="7">
    <source>
        <dbReference type="Proteomes" id="UP000285908"/>
    </source>
</evidence>
<dbReference type="PANTHER" id="PTHR33376">
    <property type="match status" value="1"/>
</dbReference>
<feature type="compositionally biased region" description="Low complexity" evidence="4">
    <location>
        <begin position="346"/>
        <end position="360"/>
    </location>
</feature>
<evidence type="ECO:0000256" key="2">
    <source>
        <dbReference type="ARBA" id="ARBA00022729"/>
    </source>
</evidence>
<keyword evidence="2 5" id="KW-0732">Signal</keyword>
<reference evidence="6 7" key="1">
    <citation type="submission" date="2018-11" db="EMBL/GenBank/DDBJ databases">
        <title>Mesobaculum littorinae gen. nov., sp. nov., isolated from Littorina scabra that represents a novel genus of the order Rhodobacteraceae.</title>
        <authorList>
            <person name="Li F."/>
        </authorList>
    </citation>
    <scope>NUCLEOTIDE SEQUENCE [LARGE SCALE GENOMIC DNA]</scope>
    <source>
        <strain evidence="6 7">M0103</strain>
    </source>
</reference>
<sequence length="376" mass="39473">MRRLTEICLVSAGILGGAQGAAAADIDLVMSSWLPPRHPIVVNAMKPWAEEVEEVTEGRVGIRVLASPLGAPPAHFDMARDGVADITYGLHSFSQDDRFDASQVGQFSFLGDDAVSVSKAFYTVYTEDLGAAEDHEGTHVLGLFTHGPGVFHNARRAIEAPGDFEGLKIRVPGGYTATLMEGLGATPVFTSSTEVYEQLSRGVIDGATFTQEALTAFNLTDDLKYSLTVPGGLYNTTWFLVMDEDAWTRISPEDQQAIEGISGLAFAERVGQAWNDADAAAQEEIDAAGIVSAPANDAVLQAITEVADEAEAAWADSLPEDRDGQAALARLREMTGVAMPGASMQGASDRGASDDSTGGDAADDAAATEDGEAAAD</sequence>
<dbReference type="NCBIfam" id="NF037995">
    <property type="entry name" value="TRAP_S1"/>
    <property type="match status" value="1"/>
</dbReference>
<dbReference type="Gene3D" id="3.40.190.170">
    <property type="entry name" value="Bacterial extracellular solute-binding protein, family 7"/>
    <property type="match status" value="1"/>
</dbReference>
<evidence type="ECO:0000256" key="1">
    <source>
        <dbReference type="ARBA" id="ARBA00004418"/>
    </source>
</evidence>
<accession>A0A438AG29</accession>
<evidence type="ECO:0000256" key="3">
    <source>
        <dbReference type="ARBA" id="ARBA00022764"/>
    </source>
</evidence>
<evidence type="ECO:0000313" key="6">
    <source>
        <dbReference type="EMBL" id="RVV97527.1"/>
    </source>
</evidence>
<feature type="signal peptide" evidence="5">
    <location>
        <begin position="1"/>
        <end position="23"/>
    </location>
</feature>
<dbReference type="EMBL" id="RQXX01000004">
    <property type="protein sequence ID" value="RVV97527.1"/>
    <property type="molecule type" value="Genomic_DNA"/>
</dbReference>